<evidence type="ECO:0000313" key="2">
    <source>
        <dbReference type="Proteomes" id="UP001321760"/>
    </source>
</evidence>
<protein>
    <submittedName>
        <fullName evidence="1">Uncharacterized protein</fullName>
    </submittedName>
</protein>
<dbReference type="Proteomes" id="UP001321760">
    <property type="component" value="Unassembled WGS sequence"/>
</dbReference>
<sequence length="199" mass="22767">MIWKFAIRPKGKRGVHIFTLFSGARATEKQREEWSEHLAHSRHPQPTASLAAPLLPDGFEAPGYRRAPQPSRYRDNSSWYTVDSGLWTACTESREVMAKHFRDSEMFEARRELDWMPEQPLVEIEAIDSLPVTAGCGDRKKPNCFTIFPMSDLLIVREFNMDVKSIPDLFEGIPLLRQTPGSDKFIAHIAFEMGPFNKS</sequence>
<feature type="non-terminal residue" evidence="1">
    <location>
        <position position="199"/>
    </location>
</feature>
<reference evidence="1" key="2">
    <citation type="submission" date="2023-05" db="EMBL/GenBank/DDBJ databases">
        <authorList>
            <consortium name="Lawrence Berkeley National Laboratory"/>
            <person name="Steindorff A."/>
            <person name="Hensen N."/>
            <person name="Bonometti L."/>
            <person name="Westerberg I."/>
            <person name="Brannstrom I.O."/>
            <person name="Guillou S."/>
            <person name="Cros-Aarteil S."/>
            <person name="Calhoun S."/>
            <person name="Haridas S."/>
            <person name="Kuo A."/>
            <person name="Mondo S."/>
            <person name="Pangilinan J."/>
            <person name="Riley R."/>
            <person name="Labutti K."/>
            <person name="Andreopoulos B."/>
            <person name="Lipzen A."/>
            <person name="Chen C."/>
            <person name="Yanf M."/>
            <person name="Daum C."/>
            <person name="Ng V."/>
            <person name="Clum A."/>
            <person name="Ohm R."/>
            <person name="Martin F."/>
            <person name="Silar P."/>
            <person name="Natvig D."/>
            <person name="Lalanne C."/>
            <person name="Gautier V."/>
            <person name="Ament-Velasquez S.L."/>
            <person name="Kruys A."/>
            <person name="Hutchinson M.I."/>
            <person name="Powell A.J."/>
            <person name="Barry K."/>
            <person name="Miller A.N."/>
            <person name="Grigoriev I.V."/>
            <person name="Debuchy R."/>
            <person name="Gladieux P."/>
            <person name="Thoren M.H."/>
            <person name="Johannesson H."/>
        </authorList>
    </citation>
    <scope>NUCLEOTIDE SEQUENCE</scope>
    <source>
        <strain evidence="1">PSN243</strain>
    </source>
</reference>
<dbReference type="AlphaFoldDB" id="A0AAV9FYZ5"/>
<name>A0AAV9FYZ5_9PEZI</name>
<dbReference type="EMBL" id="MU866012">
    <property type="protein sequence ID" value="KAK4442579.1"/>
    <property type="molecule type" value="Genomic_DNA"/>
</dbReference>
<evidence type="ECO:0000313" key="1">
    <source>
        <dbReference type="EMBL" id="KAK4442579.1"/>
    </source>
</evidence>
<gene>
    <name evidence="1" type="ORF">QBC34DRAFT_363566</name>
</gene>
<comment type="caution">
    <text evidence="1">The sequence shown here is derived from an EMBL/GenBank/DDBJ whole genome shotgun (WGS) entry which is preliminary data.</text>
</comment>
<organism evidence="1 2">
    <name type="scientific">Podospora aff. communis PSN243</name>
    <dbReference type="NCBI Taxonomy" id="3040156"/>
    <lineage>
        <taxon>Eukaryota</taxon>
        <taxon>Fungi</taxon>
        <taxon>Dikarya</taxon>
        <taxon>Ascomycota</taxon>
        <taxon>Pezizomycotina</taxon>
        <taxon>Sordariomycetes</taxon>
        <taxon>Sordariomycetidae</taxon>
        <taxon>Sordariales</taxon>
        <taxon>Podosporaceae</taxon>
        <taxon>Podospora</taxon>
    </lineage>
</organism>
<keyword evidence="2" id="KW-1185">Reference proteome</keyword>
<proteinExistence type="predicted"/>
<reference evidence="1" key="1">
    <citation type="journal article" date="2023" name="Mol. Phylogenet. Evol.">
        <title>Genome-scale phylogeny and comparative genomics of the fungal order Sordariales.</title>
        <authorList>
            <person name="Hensen N."/>
            <person name="Bonometti L."/>
            <person name="Westerberg I."/>
            <person name="Brannstrom I.O."/>
            <person name="Guillou S."/>
            <person name="Cros-Aarteil S."/>
            <person name="Calhoun S."/>
            <person name="Haridas S."/>
            <person name="Kuo A."/>
            <person name="Mondo S."/>
            <person name="Pangilinan J."/>
            <person name="Riley R."/>
            <person name="LaButti K."/>
            <person name="Andreopoulos B."/>
            <person name="Lipzen A."/>
            <person name="Chen C."/>
            <person name="Yan M."/>
            <person name="Daum C."/>
            <person name="Ng V."/>
            <person name="Clum A."/>
            <person name="Steindorff A."/>
            <person name="Ohm R.A."/>
            <person name="Martin F."/>
            <person name="Silar P."/>
            <person name="Natvig D.O."/>
            <person name="Lalanne C."/>
            <person name="Gautier V."/>
            <person name="Ament-Velasquez S.L."/>
            <person name="Kruys A."/>
            <person name="Hutchinson M.I."/>
            <person name="Powell A.J."/>
            <person name="Barry K."/>
            <person name="Miller A.N."/>
            <person name="Grigoriev I.V."/>
            <person name="Debuchy R."/>
            <person name="Gladieux P."/>
            <person name="Hiltunen Thoren M."/>
            <person name="Johannesson H."/>
        </authorList>
    </citation>
    <scope>NUCLEOTIDE SEQUENCE</scope>
    <source>
        <strain evidence="1">PSN243</strain>
    </source>
</reference>
<accession>A0AAV9FYZ5</accession>